<accession>A0A419N2L2</accession>
<evidence type="ECO:0000313" key="2">
    <source>
        <dbReference type="Proteomes" id="UP000284908"/>
    </source>
</evidence>
<dbReference type="Proteomes" id="UP000284908">
    <property type="component" value="Unassembled WGS sequence"/>
</dbReference>
<protein>
    <submittedName>
        <fullName evidence="1">Uncharacterized protein</fullName>
    </submittedName>
</protein>
<reference evidence="1 2" key="1">
    <citation type="submission" date="2018-09" db="EMBL/GenBank/DDBJ databases">
        <authorList>
            <person name="Le Fleche-Mateos A."/>
        </authorList>
    </citation>
    <scope>NUCLEOTIDE SEQUENCE [LARGE SCALE GENOMIC DNA]</scope>
    <source>
        <strain evidence="1 2">DSM 27399</strain>
    </source>
</reference>
<dbReference type="EMBL" id="RAHH01000041">
    <property type="protein sequence ID" value="RJT34979.1"/>
    <property type="molecule type" value="Genomic_DNA"/>
</dbReference>
<name>A0A419N2L2_9GAMM</name>
<gene>
    <name evidence="1" type="ORF">D6C13_23255</name>
</gene>
<comment type="caution">
    <text evidence="1">The sequence shown here is derived from an EMBL/GenBank/DDBJ whole genome shotgun (WGS) entry which is preliminary data.</text>
</comment>
<proteinExistence type="predicted"/>
<sequence>MSQRRYISFTLYIEAFAHLLHITLSCNMHASMVAQRGQSSDWPASVVTGSANSV</sequence>
<dbReference type="AlphaFoldDB" id="A0A419N2L2"/>
<evidence type="ECO:0000313" key="1">
    <source>
        <dbReference type="EMBL" id="RJT34979.1"/>
    </source>
</evidence>
<organism evidence="1 2">
    <name type="scientific">Rahnella woolbedingensis</name>
    <dbReference type="NCBI Taxonomy" id="1510574"/>
    <lineage>
        <taxon>Bacteria</taxon>
        <taxon>Pseudomonadati</taxon>
        <taxon>Pseudomonadota</taxon>
        <taxon>Gammaproteobacteria</taxon>
        <taxon>Enterobacterales</taxon>
        <taxon>Yersiniaceae</taxon>
        <taxon>Rahnella</taxon>
    </lineage>
</organism>
<dbReference type="InterPro" id="IPR018880">
    <property type="entry name" value="Phage_P4_Ash"/>
</dbReference>
<dbReference type="OrthoDB" id="6506377at2"/>
<keyword evidence="2" id="KW-1185">Reference proteome</keyword>
<dbReference type="PROSITE" id="PS51257">
    <property type="entry name" value="PROKAR_LIPOPROTEIN"/>
    <property type="match status" value="1"/>
</dbReference>
<dbReference type="Pfam" id="PF10554">
    <property type="entry name" value="Phage_ASH"/>
    <property type="match status" value="1"/>
</dbReference>